<dbReference type="OrthoDB" id="9792766at2"/>
<gene>
    <name evidence="2" type="ORF">NSJP_3344</name>
</gene>
<dbReference type="Proteomes" id="UP000192042">
    <property type="component" value="Chromosome I"/>
</dbReference>
<dbReference type="RefSeq" id="WP_080887718.1">
    <property type="nucleotide sequence ID" value="NZ_LT828648.1"/>
</dbReference>
<dbReference type="EMBL" id="LT828648">
    <property type="protein sequence ID" value="SLM49511.1"/>
    <property type="molecule type" value="Genomic_DNA"/>
</dbReference>
<evidence type="ECO:0000313" key="3">
    <source>
        <dbReference type="Proteomes" id="UP000192042"/>
    </source>
</evidence>
<protein>
    <submittedName>
        <fullName evidence="2">Low-co2 inducible protein lcib</fullName>
    </submittedName>
</protein>
<name>A0A1W1I999_9BACT</name>
<dbReference type="InterPro" id="IPR040703">
    <property type="entry name" value="LCIB/C_CA"/>
</dbReference>
<dbReference type="AlphaFoldDB" id="A0A1W1I999"/>
<dbReference type="PANTHER" id="PTHR38016:SF1">
    <property type="entry name" value="LIMITING CO2-INDUCIBLE PROTEIN B_C BETA CARBONYIC ANHYDRASE DOMAIN-CONTAINING PROTEIN"/>
    <property type="match status" value="1"/>
</dbReference>
<dbReference type="KEGG" id="nja:NSJP_3344"/>
<dbReference type="PANTHER" id="PTHR38016">
    <property type="entry name" value="UNNAMED PRODUCT"/>
    <property type="match status" value="1"/>
</dbReference>
<accession>A0A1W1I999</accession>
<evidence type="ECO:0000313" key="2">
    <source>
        <dbReference type="EMBL" id="SLM49511.1"/>
    </source>
</evidence>
<organism evidence="2 3">
    <name type="scientific">Nitrospira japonica</name>
    <dbReference type="NCBI Taxonomy" id="1325564"/>
    <lineage>
        <taxon>Bacteria</taxon>
        <taxon>Pseudomonadati</taxon>
        <taxon>Nitrospirota</taxon>
        <taxon>Nitrospiria</taxon>
        <taxon>Nitrospirales</taxon>
        <taxon>Nitrospiraceae</taxon>
        <taxon>Nitrospira</taxon>
    </lineage>
</organism>
<keyword evidence="3" id="KW-1185">Reference proteome</keyword>
<dbReference type="Pfam" id="PF18599">
    <property type="entry name" value="LCIB_C_CA"/>
    <property type="match status" value="1"/>
</dbReference>
<reference evidence="2 3" key="1">
    <citation type="submission" date="2017-03" db="EMBL/GenBank/DDBJ databases">
        <authorList>
            <person name="Afonso C.L."/>
            <person name="Miller P.J."/>
            <person name="Scott M.A."/>
            <person name="Spackman E."/>
            <person name="Goraichik I."/>
            <person name="Dimitrov K.M."/>
            <person name="Suarez D.L."/>
            <person name="Swayne D.E."/>
        </authorList>
    </citation>
    <scope>NUCLEOTIDE SEQUENCE [LARGE SCALE GENOMIC DNA]</scope>
    <source>
        <strain evidence="2">Genome sequencing of Nitrospira japonica strain NJ11</strain>
    </source>
</reference>
<sequence length="241" mass="26765">MSWKSSLAREFPGAVSQDRFVAGSHEALHCHGFRAENTIAFASVCRDEVALSLVEAIEKTWGEVFTFSSLGGMLTLGKTGFSAAQQHAPIEHGRERYAYYALPHIAIDAQGEFGNYYRPGRQKVSHACGALVAFHHELANGALELALDPDDLEQSILKQHLLRKLKYGEVPNLLSLTRIAHAVIVEELERMIRLTVDPMRSDYGLFTGIQIHAPEGRHFVWPGTAYAVLNGTQFNLPTMKH</sequence>
<feature type="domain" description="Limiting CO2-inducible protein B/C beta carbonyic anhydrase" evidence="1">
    <location>
        <begin position="15"/>
        <end position="227"/>
    </location>
</feature>
<proteinExistence type="predicted"/>
<evidence type="ECO:0000259" key="1">
    <source>
        <dbReference type="Pfam" id="PF18599"/>
    </source>
</evidence>